<reference evidence="2" key="1">
    <citation type="submission" date="2013-09" db="EMBL/GenBank/DDBJ databases">
        <title>Corchorus olitorius genome sequencing.</title>
        <authorList>
            <person name="Alam M."/>
            <person name="Haque M.S."/>
            <person name="Islam M.S."/>
            <person name="Emdad E.M."/>
            <person name="Islam M.M."/>
            <person name="Ahmed B."/>
            <person name="Halim A."/>
            <person name="Hossen Q.M.M."/>
            <person name="Hossain M.Z."/>
            <person name="Ahmed R."/>
            <person name="Khan M.M."/>
            <person name="Islam R."/>
            <person name="Rashid M.M."/>
            <person name="Khan S.A."/>
            <person name="Rahman M.S."/>
            <person name="Alam M."/>
            <person name="Yahiya A.S."/>
            <person name="Khan M.S."/>
            <person name="Azam M.S."/>
            <person name="Haque T."/>
            <person name="Lashkar M.Z.H."/>
            <person name="Akhand A.I."/>
            <person name="Morshed G."/>
            <person name="Roy S."/>
            <person name="Uddin K.S."/>
            <person name="Rabeya T."/>
            <person name="Hossain A.S."/>
            <person name="Chowdhury A."/>
            <person name="Snigdha A.R."/>
            <person name="Mortoza M.S."/>
            <person name="Matin S.A."/>
            <person name="Hoque S.M.E."/>
            <person name="Islam M.K."/>
            <person name="Roy D.K."/>
            <person name="Haider R."/>
            <person name="Moosa M.M."/>
            <person name="Elias S.M."/>
            <person name="Hasan A.M."/>
            <person name="Jahan S."/>
            <person name="Shafiuddin M."/>
            <person name="Mahmood N."/>
            <person name="Shommy N.S."/>
        </authorList>
    </citation>
    <scope>NUCLEOTIDE SEQUENCE [LARGE SCALE GENOMIC DNA]</scope>
    <source>
        <strain evidence="2">cv. O-4</strain>
    </source>
</reference>
<dbReference type="AlphaFoldDB" id="A0A1R3K4S7"/>
<accession>A0A1R3K4S7</accession>
<comment type="caution">
    <text evidence="1">The sequence shown here is derived from an EMBL/GenBank/DDBJ whole genome shotgun (WGS) entry which is preliminary data.</text>
</comment>
<gene>
    <name evidence="1" type="ORF">COLO4_11349</name>
</gene>
<organism evidence="1 2">
    <name type="scientific">Corchorus olitorius</name>
    <dbReference type="NCBI Taxonomy" id="93759"/>
    <lineage>
        <taxon>Eukaryota</taxon>
        <taxon>Viridiplantae</taxon>
        <taxon>Streptophyta</taxon>
        <taxon>Embryophyta</taxon>
        <taxon>Tracheophyta</taxon>
        <taxon>Spermatophyta</taxon>
        <taxon>Magnoliopsida</taxon>
        <taxon>eudicotyledons</taxon>
        <taxon>Gunneridae</taxon>
        <taxon>Pentapetalae</taxon>
        <taxon>rosids</taxon>
        <taxon>malvids</taxon>
        <taxon>Malvales</taxon>
        <taxon>Malvaceae</taxon>
        <taxon>Grewioideae</taxon>
        <taxon>Apeibeae</taxon>
        <taxon>Corchorus</taxon>
    </lineage>
</organism>
<evidence type="ECO:0000313" key="2">
    <source>
        <dbReference type="Proteomes" id="UP000187203"/>
    </source>
</evidence>
<keyword evidence="2" id="KW-1185">Reference proteome</keyword>
<name>A0A1R3K4S7_9ROSI</name>
<dbReference type="Proteomes" id="UP000187203">
    <property type="component" value="Unassembled WGS sequence"/>
</dbReference>
<proteinExistence type="predicted"/>
<evidence type="ECO:0000313" key="1">
    <source>
        <dbReference type="EMBL" id="OMP02092.1"/>
    </source>
</evidence>
<sequence length="45" mass="5067">MAGQDMTSNDFFRRGTKAMVYATIAGKFPRKLHTQGCGPRGRFKM</sequence>
<dbReference type="EMBL" id="AWUE01014688">
    <property type="protein sequence ID" value="OMP02092.1"/>
    <property type="molecule type" value="Genomic_DNA"/>
</dbReference>
<protein>
    <submittedName>
        <fullName evidence="1">Uncharacterized protein</fullName>
    </submittedName>
</protein>